<name>A0AAW6E0C8_9FIRM</name>
<sequence length="99" mass="12008">MIGVLVVTDNIKEWEDKFQSCMKFTSKRRDIYSNEFYFANEVFSIYIVKSVKEQARGYRWSAIILDKPIDTEFLRPCIYSVVKTDNYYKEIVEERKRRK</sequence>
<dbReference type="EMBL" id="JAQMLS010000005">
    <property type="protein sequence ID" value="MDB8741992.1"/>
    <property type="molecule type" value="Genomic_DNA"/>
</dbReference>
<dbReference type="RefSeq" id="WP_195551556.1">
    <property type="nucleotide sequence ID" value="NZ_JADMNX010000005.1"/>
</dbReference>
<protein>
    <submittedName>
        <fullName evidence="1">Uncharacterized protein</fullName>
    </submittedName>
</protein>
<proteinExistence type="predicted"/>
<accession>A0AAW6E0C8</accession>
<reference evidence="1" key="1">
    <citation type="submission" date="2023-01" db="EMBL/GenBank/DDBJ databases">
        <title>Human gut microbiome strain richness.</title>
        <authorList>
            <person name="Chen-Liaw A."/>
        </authorList>
    </citation>
    <scope>NUCLEOTIDE SEQUENCE</scope>
    <source>
        <strain evidence="1">D59st1_B8_D59t2_181005</strain>
    </source>
</reference>
<comment type="caution">
    <text evidence="1">The sequence shown here is derived from an EMBL/GenBank/DDBJ whole genome shotgun (WGS) entry which is preliminary data.</text>
</comment>
<dbReference type="Proteomes" id="UP001211421">
    <property type="component" value="Unassembled WGS sequence"/>
</dbReference>
<gene>
    <name evidence="1" type="ORF">PNV70_07905</name>
</gene>
<organism evidence="1 2">
    <name type="scientific">Ruminococcus bicirculans</name>
    <name type="common">ex Wegman et al. 2014</name>
    <dbReference type="NCBI Taxonomy" id="1160721"/>
    <lineage>
        <taxon>Bacteria</taxon>
        <taxon>Bacillati</taxon>
        <taxon>Bacillota</taxon>
        <taxon>Clostridia</taxon>
        <taxon>Eubacteriales</taxon>
        <taxon>Oscillospiraceae</taxon>
        <taxon>Ruminococcus</taxon>
    </lineage>
</organism>
<dbReference type="AlphaFoldDB" id="A0AAW6E0C8"/>
<evidence type="ECO:0000313" key="2">
    <source>
        <dbReference type="Proteomes" id="UP001211421"/>
    </source>
</evidence>
<evidence type="ECO:0000313" key="1">
    <source>
        <dbReference type="EMBL" id="MDB8741992.1"/>
    </source>
</evidence>